<organism evidence="6 7">
    <name type="scientific">Tropicimonas aquimaris</name>
    <dbReference type="NCBI Taxonomy" id="914152"/>
    <lineage>
        <taxon>Bacteria</taxon>
        <taxon>Pseudomonadati</taxon>
        <taxon>Pseudomonadota</taxon>
        <taxon>Alphaproteobacteria</taxon>
        <taxon>Rhodobacterales</taxon>
        <taxon>Roseobacteraceae</taxon>
        <taxon>Tropicimonas</taxon>
    </lineage>
</organism>
<name>A0ABW3IT88_9RHOB</name>
<gene>
    <name evidence="6" type="ORF">ACFQ2S_17025</name>
</gene>
<comment type="caution">
    <text evidence="6">The sequence shown here is derived from an EMBL/GenBank/DDBJ whole genome shotgun (WGS) entry which is preliminary data.</text>
</comment>
<evidence type="ECO:0000256" key="1">
    <source>
        <dbReference type="ARBA" id="ARBA00023002"/>
    </source>
</evidence>
<dbReference type="InterPro" id="IPR036291">
    <property type="entry name" value="NAD(P)-bd_dom_sf"/>
</dbReference>
<accession>A0ABW3IT88</accession>
<dbReference type="Pfam" id="PF02826">
    <property type="entry name" value="2-Hacid_dh_C"/>
    <property type="match status" value="1"/>
</dbReference>
<dbReference type="SUPFAM" id="SSF52283">
    <property type="entry name" value="Formate/glycerate dehydrogenase catalytic domain-like"/>
    <property type="match status" value="1"/>
</dbReference>
<evidence type="ECO:0000259" key="5">
    <source>
        <dbReference type="Pfam" id="PF02826"/>
    </source>
</evidence>
<dbReference type="Proteomes" id="UP001597108">
    <property type="component" value="Unassembled WGS sequence"/>
</dbReference>
<reference evidence="7" key="1">
    <citation type="journal article" date="2019" name="Int. J. Syst. Evol. Microbiol.">
        <title>The Global Catalogue of Microorganisms (GCM) 10K type strain sequencing project: providing services to taxonomists for standard genome sequencing and annotation.</title>
        <authorList>
            <consortium name="The Broad Institute Genomics Platform"/>
            <consortium name="The Broad Institute Genome Sequencing Center for Infectious Disease"/>
            <person name="Wu L."/>
            <person name="Ma J."/>
        </authorList>
    </citation>
    <scope>NUCLEOTIDE SEQUENCE [LARGE SCALE GENOMIC DNA]</scope>
    <source>
        <strain evidence="7">CCUG 60524</strain>
    </source>
</reference>
<sequence length="314" mass="33251">MTHSTLIAIGKFRETDIDAMRADYDLHLIDDARKIADLPAQARAARAVAYSSHSPITGKDMDLLPGLEIIAHFGAGYDSIDVPAASARGVKVTNTPDVLNDDVADLAVAMFIMQAREMNGADGWVRSGQWAERGAMPLARSASARTVGICGLGRIGREIADRLAAMKCEIHYHSRSPKDVPEGWTYHADPVALASAVDACFVALVGGAETEGYVSAAVIEALGPTGVLVNISRGSTVDEAAMLDALENGRLGGAALDVFLDEPHIDPRFRALKNVLLAPHIGSATVQTRNAMGQLQRDNLAAFFAGKPLLTAVN</sequence>
<dbReference type="PANTHER" id="PTHR10996:SF178">
    <property type="entry name" value="2-HYDROXYACID DEHYDROGENASE YGL185C-RELATED"/>
    <property type="match status" value="1"/>
</dbReference>
<feature type="domain" description="D-isomer specific 2-hydroxyacid dehydrogenase catalytic" evidence="4">
    <location>
        <begin position="12"/>
        <end position="314"/>
    </location>
</feature>
<keyword evidence="2" id="KW-0520">NAD</keyword>
<dbReference type="InterPro" id="IPR006140">
    <property type="entry name" value="D-isomer_DH_NAD-bd"/>
</dbReference>
<evidence type="ECO:0000259" key="4">
    <source>
        <dbReference type="Pfam" id="PF00389"/>
    </source>
</evidence>
<protein>
    <submittedName>
        <fullName evidence="6">2-hydroxyacid dehydrogenase</fullName>
    </submittedName>
</protein>
<dbReference type="RefSeq" id="WP_386076273.1">
    <property type="nucleotide sequence ID" value="NZ_JBHTJT010000038.1"/>
</dbReference>
<dbReference type="SUPFAM" id="SSF51735">
    <property type="entry name" value="NAD(P)-binding Rossmann-fold domains"/>
    <property type="match status" value="1"/>
</dbReference>
<evidence type="ECO:0000313" key="7">
    <source>
        <dbReference type="Proteomes" id="UP001597108"/>
    </source>
</evidence>
<keyword evidence="7" id="KW-1185">Reference proteome</keyword>
<dbReference type="Pfam" id="PF00389">
    <property type="entry name" value="2-Hacid_dh"/>
    <property type="match status" value="1"/>
</dbReference>
<evidence type="ECO:0000256" key="3">
    <source>
        <dbReference type="RuleBase" id="RU003719"/>
    </source>
</evidence>
<evidence type="ECO:0000256" key="2">
    <source>
        <dbReference type="ARBA" id="ARBA00023027"/>
    </source>
</evidence>
<proteinExistence type="inferred from homology"/>
<keyword evidence="1 3" id="KW-0560">Oxidoreductase</keyword>
<comment type="similarity">
    <text evidence="3">Belongs to the D-isomer specific 2-hydroxyacid dehydrogenase family.</text>
</comment>
<dbReference type="InterPro" id="IPR006139">
    <property type="entry name" value="D-isomer_2_OHA_DH_cat_dom"/>
</dbReference>
<dbReference type="InterPro" id="IPR050223">
    <property type="entry name" value="D-isomer_2-hydroxyacid_DH"/>
</dbReference>
<dbReference type="PANTHER" id="PTHR10996">
    <property type="entry name" value="2-HYDROXYACID DEHYDROGENASE-RELATED"/>
    <property type="match status" value="1"/>
</dbReference>
<dbReference type="CDD" id="cd12156">
    <property type="entry name" value="HPPR"/>
    <property type="match status" value="1"/>
</dbReference>
<feature type="domain" description="D-isomer specific 2-hydroxyacid dehydrogenase NAD-binding" evidence="5">
    <location>
        <begin position="108"/>
        <end position="282"/>
    </location>
</feature>
<dbReference type="EMBL" id="JBHTJT010000038">
    <property type="protein sequence ID" value="MFD0981342.1"/>
    <property type="molecule type" value="Genomic_DNA"/>
</dbReference>
<evidence type="ECO:0000313" key="6">
    <source>
        <dbReference type="EMBL" id="MFD0981342.1"/>
    </source>
</evidence>
<dbReference type="Gene3D" id="3.40.50.720">
    <property type="entry name" value="NAD(P)-binding Rossmann-like Domain"/>
    <property type="match status" value="2"/>
</dbReference>